<accession>S7RTQ5</accession>
<dbReference type="EMBL" id="KB469300">
    <property type="protein sequence ID" value="EPQ56524.1"/>
    <property type="molecule type" value="Genomic_DNA"/>
</dbReference>
<dbReference type="HOGENOM" id="CLU_146882_0_0_1"/>
<protein>
    <submittedName>
        <fullName evidence="2">Uncharacterized protein</fullName>
    </submittedName>
</protein>
<dbReference type="KEGG" id="gtr:GLOTRDRAFT_128466"/>
<dbReference type="eggNOG" id="ENOG502SW09">
    <property type="taxonomic scope" value="Eukaryota"/>
</dbReference>
<keyword evidence="3" id="KW-1185">Reference proteome</keyword>
<proteinExistence type="predicted"/>
<name>S7RTQ5_GLOTA</name>
<evidence type="ECO:0000313" key="2">
    <source>
        <dbReference type="EMBL" id="EPQ56524.1"/>
    </source>
</evidence>
<reference evidence="2 3" key="1">
    <citation type="journal article" date="2012" name="Science">
        <title>The Paleozoic origin of enzymatic lignin decomposition reconstructed from 31 fungal genomes.</title>
        <authorList>
            <person name="Floudas D."/>
            <person name="Binder M."/>
            <person name="Riley R."/>
            <person name="Barry K."/>
            <person name="Blanchette R.A."/>
            <person name="Henrissat B."/>
            <person name="Martinez A.T."/>
            <person name="Otillar R."/>
            <person name="Spatafora J.W."/>
            <person name="Yadav J.S."/>
            <person name="Aerts A."/>
            <person name="Benoit I."/>
            <person name="Boyd A."/>
            <person name="Carlson A."/>
            <person name="Copeland A."/>
            <person name="Coutinho P.M."/>
            <person name="de Vries R.P."/>
            <person name="Ferreira P."/>
            <person name="Findley K."/>
            <person name="Foster B."/>
            <person name="Gaskell J."/>
            <person name="Glotzer D."/>
            <person name="Gorecki P."/>
            <person name="Heitman J."/>
            <person name="Hesse C."/>
            <person name="Hori C."/>
            <person name="Igarashi K."/>
            <person name="Jurgens J.A."/>
            <person name="Kallen N."/>
            <person name="Kersten P."/>
            <person name="Kohler A."/>
            <person name="Kuees U."/>
            <person name="Kumar T.K.A."/>
            <person name="Kuo A."/>
            <person name="LaButti K."/>
            <person name="Larrondo L.F."/>
            <person name="Lindquist E."/>
            <person name="Ling A."/>
            <person name="Lombard V."/>
            <person name="Lucas S."/>
            <person name="Lundell T."/>
            <person name="Martin R."/>
            <person name="McLaughlin D.J."/>
            <person name="Morgenstern I."/>
            <person name="Morin E."/>
            <person name="Murat C."/>
            <person name="Nagy L.G."/>
            <person name="Nolan M."/>
            <person name="Ohm R.A."/>
            <person name="Patyshakuliyeva A."/>
            <person name="Rokas A."/>
            <person name="Ruiz-Duenas F.J."/>
            <person name="Sabat G."/>
            <person name="Salamov A."/>
            <person name="Samejima M."/>
            <person name="Schmutz J."/>
            <person name="Slot J.C."/>
            <person name="St John F."/>
            <person name="Stenlid J."/>
            <person name="Sun H."/>
            <person name="Sun S."/>
            <person name="Syed K."/>
            <person name="Tsang A."/>
            <person name="Wiebenga A."/>
            <person name="Young D."/>
            <person name="Pisabarro A."/>
            <person name="Eastwood D.C."/>
            <person name="Martin F."/>
            <person name="Cullen D."/>
            <person name="Grigoriev I.V."/>
            <person name="Hibbett D.S."/>
        </authorList>
    </citation>
    <scope>NUCLEOTIDE SEQUENCE [LARGE SCALE GENOMIC DNA]</scope>
    <source>
        <strain evidence="2 3">ATCC 11539</strain>
    </source>
</reference>
<feature type="transmembrane region" description="Helical" evidence="1">
    <location>
        <begin position="98"/>
        <end position="122"/>
    </location>
</feature>
<evidence type="ECO:0000313" key="3">
    <source>
        <dbReference type="Proteomes" id="UP000030669"/>
    </source>
</evidence>
<dbReference type="Proteomes" id="UP000030669">
    <property type="component" value="Unassembled WGS sequence"/>
</dbReference>
<organism evidence="2 3">
    <name type="scientific">Gloeophyllum trabeum (strain ATCC 11539 / FP-39264 / Madison 617)</name>
    <name type="common">Brown rot fungus</name>
    <dbReference type="NCBI Taxonomy" id="670483"/>
    <lineage>
        <taxon>Eukaryota</taxon>
        <taxon>Fungi</taxon>
        <taxon>Dikarya</taxon>
        <taxon>Basidiomycota</taxon>
        <taxon>Agaricomycotina</taxon>
        <taxon>Agaricomycetes</taxon>
        <taxon>Gloeophyllales</taxon>
        <taxon>Gloeophyllaceae</taxon>
        <taxon>Gloeophyllum</taxon>
    </lineage>
</organism>
<keyword evidence="1" id="KW-0472">Membrane</keyword>
<sequence length="151" mass="16393">MDPSKAVHNDENPTQEELAWRHAVEDLDAQMKHYERAKETGNKAAEQEESRKLVEAMNRIAERHPDPRVQEEWRAKAQAFSAGNEAEKQSILRDVGKGVAVLLTVPFALVGGAVFATGAVIYGAGNVVKGVGNVLTGGAFQKSRGRANSRT</sequence>
<dbReference type="OrthoDB" id="3270770at2759"/>
<dbReference type="AlphaFoldDB" id="S7RTQ5"/>
<dbReference type="OMA" id="FWATGTI"/>
<evidence type="ECO:0000256" key="1">
    <source>
        <dbReference type="SAM" id="Phobius"/>
    </source>
</evidence>
<keyword evidence="1" id="KW-1133">Transmembrane helix</keyword>
<gene>
    <name evidence="2" type="ORF">GLOTRDRAFT_128466</name>
</gene>
<dbReference type="RefSeq" id="XP_007865241.1">
    <property type="nucleotide sequence ID" value="XM_007867050.1"/>
</dbReference>
<keyword evidence="1" id="KW-0812">Transmembrane</keyword>
<dbReference type="GeneID" id="19301737"/>